<keyword evidence="2" id="KW-0255">Endonuclease</keyword>
<dbReference type="RefSeq" id="WP_319835101.1">
    <property type="nucleotide sequence ID" value="NZ_JAXAFO010000022.1"/>
</dbReference>
<proteinExistence type="predicted"/>
<name>A0ABU4RZM2_9GAMM</name>
<dbReference type="EMBL" id="JAXAFO010000022">
    <property type="protein sequence ID" value="MDX6850312.1"/>
    <property type="molecule type" value="Genomic_DNA"/>
</dbReference>
<comment type="caution">
    <text evidence="2">The sequence shown here is derived from an EMBL/GenBank/DDBJ whole genome shotgun (WGS) entry which is preliminary data.</text>
</comment>
<dbReference type="Proteomes" id="UP001273505">
    <property type="component" value="Unassembled WGS sequence"/>
</dbReference>
<dbReference type="GO" id="GO:0004519">
    <property type="term" value="F:endonuclease activity"/>
    <property type="evidence" value="ECO:0007669"/>
    <property type="project" value="UniProtKB-KW"/>
</dbReference>
<reference evidence="2 3" key="1">
    <citation type="submission" date="2023-11" db="EMBL/GenBank/DDBJ databases">
        <title>Gilvimarinus fulvus sp. nov., isolated from the surface of Kelp.</title>
        <authorList>
            <person name="Sun Y.Y."/>
            <person name="Gong Y."/>
            <person name="Du Z.J."/>
        </authorList>
    </citation>
    <scope>NUCLEOTIDE SEQUENCE [LARGE SCALE GENOMIC DNA]</scope>
    <source>
        <strain evidence="2 3">SDUM040013</strain>
    </source>
</reference>
<dbReference type="Gene3D" id="3.40.1350.10">
    <property type="match status" value="1"/>
</dbReference>
<dbReference type="InterPro" id="IPR011856">
    <property type="entry name" value="tRNA_endonuc-like_dom_sf"/>
</dbReference>
<gene>
    <name evidence="2" type="ORF">SCD92_13135</name>
</gene>
<organism evidence="2 3">
    <name type="scientific">Gilvimarinus gilvus</name>
    <dbReference type="NCBI Taxonomy" id="3058038"/>
    <lineage>
        <taxon>Bacteria</taxon>
        <taxon>Pseudomonadati</taxon>
        <taxon>Pseudomonadota</taxon>
        <taxon>Gammaproteobacteria</taxon>
        <taxon>Cellvibrionales</taxon>
        <taxon>Cellvibrionaceae</taxon>
        <taxon>Gilvimarinus</taxon>
    </lineage>
</organism>
<sequence>MSSNFYTSRARLIGITNRSVSGAIPDIGSYESALERDFMELARFDSGIDSVIPQPLTITYVDSFGVERPYTPDGLVYYREDLRIPPLLYEIKYRADLKDQKRQLLPKLRKTRSVARRRGWRFRVLTELEIRTPYLANAKFLWGYRAWEVEEPMAEYVLTILDDLGIADPSLLMAALFSHKRDQAKVLPVIWYLIANGRIVCDLDAPLTMKTLIRVKGDL</sequence>
<feature type="domain" description="TnsA endonuclease N-terminal" evidence="1">
    <location>
        <begin position="50"/>
        <end position="127"/>
    </location>
</feature>
<evidence type="ECO:0000313" key="2">
    <source>
        <dbReference type="EMBL" id="MDX6850312.1"/>
    </source>
</evidence>
<dbReference type="Pfam" id="PF08722">
    <property type="entry name" value="Tn7_TnsA-like_N"/>
    <property type="match status" value="1"/>
</dbReference>
<keyword evidence="3" id="KW-1185">Reference proteome</keyword>
<keyword evidence="2" id="KW-0378">Hydrolase</keyword>
<evidence type="ECO:0000313" key="3">
    <source>
        <dbReference type="Proteomes" id="UP001273505"/>
    </source>
</evidence>
<evidence type="ECO:0000259" key="1">
    <source>
        <dbReference type="Pfam" id="PF08722"/>
    </source>
</evidence>
<keyword evidence="2" id="KW-0540">Nuclease</keyword>
<dbReference type="InterPro" id="IPR014833">
    <property type="entry name" value="TnsA_N"/>
</dbReference>
<protein>
    <submittedName>
        <fullName evidence="2">TnsA endonuclease N-terminal domain-containing protein</fullName>
    </submittedName>
</protein>
<accession>A0ABU4RZM2</accession>